<feature type="transmembrane region" description="Helical" evidence="1">
    <location>
        <begin position="63"/>
        <end position="82"/>
    </location>
</feature>
<organism evidence="2 3">
    <name type="scientific">Marasmiellus scandens</name>
    <dbReference type="NCBI Taxonomy" id="2682957"/>
    <lineage>
        <taxon>Eukaryota</taxon>
        <taxon>Fungi</taxon>
        <taxon>Dikarya</taxon>
        <taxon>Basidiomycota</taxon>
        <taxon>Agaricomycotina</taxon>
        <taxon>Agaricomycetes</taxon>
        <taxon>Agaricomycetidae</taxon>
        <taxon>Agaricales</taxon>
        <taxon>Marasmiineae</taxon>
        <taxon>Omphalotaceae</taxon>
        <taxon>Marasmiellus</taxon>
    </lineage>
</organism>
<feature type="transmembrane region" description="Helical" evidence="1">
    <location>
        <begin position="94"/>
        <end position="112"/>
    </location>
</feature>
<keyword evidence="1" id="KW-0812">Transmembrane</keyword>
<keyword evidence="3" id="KW-1185">Reference proteome</keyword>
<evidence type="ECO:0000256" key="1">
    <source>
        <dbReference type="SAM" id="Phobius"/>
    </source>
</evidence>
<feature type="transmembrane region" description="Helical" evidence="1">
    <location>
        <begin position="206"/>
        <end position="226"/>
    </location>
</feature>
<protein>
    <submittedName>
        <fullName evidence="2">Uncharacterized protein</fullName>
    </submittedName>
</protein>
<feature type="transmembrane region" description="Helical" evidence="1">
    <location>
        <begin position="166"/>
        <end position="186"/>
    </location>
</feature>
<dbReference type="EMBL" id="JBANRG010000102">
    <property type="protein sequence ID" value="KAK7435760.1"/>
    <property type="molecule type" value="Genomic_DNA"/>
</dbReference>
<proteinExistence type="predicted"/>
<gene>
    <name evidence="2" type="ORF">VKT23_019457</name>
</gene>
<keyword evidence="1" id="KW-0472">Membrane</keyword>
<keyword evidence="1" id="KW-1133">Transmembrane helix</keyword>
<evidence type="ECO:0000313" key="3">
    <source>
        <dbReference type="Proteomes" id="UP001498398"/>
    </source>
</evidence>
<comment type="caution">
    <text evidence="2">The sequence shown here is derived from an EMBL/GenBank/DDBJ whole genome shotgun (WGS) entry which is preliminary data.</text>
</comment>
<evidence type="ECO:0000313" key="2">
    <source>
        <dbReference type="EMBL" id="KAK7435760.1"/>
    </source>
</evidence>
<reference evidence="2 3" key="1">
    <citation type="submission" date="2024-01" db="EMBL/GenBank/DDBJ databases">
        <title>A draft genome for the cacao thread blight pathogen Marasmiellus scandens.</title>
        <authorList>
            <person name="Baruah I.K."/>
            <person name="Leung J."/>
            <person name="Bukari Y."/>
            <person name="Amoako-Attah I."/>
            <person name="Meinhardt L.W."/>
            <person name="Bailey B.A."/>
            <person name="Cohen S.P."/>
        </authorList>
    </citation>
    <scope>NUCLEOTIDE SEQUENCE [LARGE SCALE GENOMIC DNA]</scope>
    <source>
        <strain evidence="2 3">GH-19</strain>
    </source>
</reference>
<dbReference type="Proteomes" id="UP001498398">
    <property type="component" value="Unassembled WGS sequence"/>
</dbReference>
<name>A0ABR1IQG3_9AGAR</name>
<sequence length="304" mass="32573">MASSLAITLRPFADGLSFIQTHKVHSTLFPYPWANTLHAARISLAFHSLSSKQPTKLGWKTHLAGFLVMSWGGMLFSHLLLSLPPPAILSVQPYINYLAVHLLLTAVFYAFPGLLEPEMMRTYDLVLFPLDALLRVNAITSTVSTLSLGASPNYARIHPSLPSSPFFHLLLGAVASAGGGVTAAMFSTFSPNWSFSTPVFLRPGVGLLGTMDIWGGALVAGVFGVASGHSAFKGVLPAWIEGLMQVHVHVDGVEGEAKKLVLSQKGAKALGALVLTTLFGYRAVMGWVNAQKVDARKPGQKKKQ</sequence>
<accession>A0ABR1IQG3</accession>